<feature type="region of interest" description="Disordered" evidence="1">
    <location>
        <begin position="124"/>
        <end position="159"/>
    </location>
</feature>
<feature type="compositionally biased region" description="Low complexity" evidence="1">
    <location>
        <begin position="124"/>
        <end position="134"/>
    </location>
</feature>
<evidence type="ECO:0000313" key="4">
    <source>
        <dbReference type="EMBL" id="EJT46522.1"/>
    </source>
</evidence>
<name>J6EUS7_TRIAS</name>
<evidence type="ECO:0000259" key="3">
    <source>
        <dbReference type="Pfam" id="PF04577"/>
    </source>
</evidence>
<keyword evidence="2" id="KW-1133">Transmembrane helix</keyword>
<dbReference type="VEuPathDB" id="FungiDB:A1Q1_04889"/>
<dbReference type="OrthoDB" id="529273at2759"/>
<dbReference type="Pfam" id="PF04577">
    <property type="entry name" value="Glyco_transf_61"/>
    <property type="match status" value="1"/>
</dbReference>
<keyword evidence="2" id="KW-0472">Membrane</keyword>
<evidence type="ECO:0000256" key="1">
    <source>
        <dbReference type="SAM" id="MobiDB-lite"/>
    </source>
</evidence>
<dbReference type="AlphaFoldDB" id="J6EUS7"/>
<gene>
    <name evidence="4" type="ORF">A1Q1_04889</name>
</gene>
<evidence type="ECO:0000256" key="2">
    <source>
        <dbReference type="SAM" id="Phobius"/>
    </source>
</evidence>
<feature type="transmembrane region" description="Helical" evidence="2">
    <location>
        <begin position="83"/>
        <end position="100"/>
    </location>
</feature>
<dbReference type="Proteomes" id="UP000002748">
    <property type="component" value="Unassembled WGS sequence"/>
</dbReference>
<feature type="region of interest" description="Disordered" evidence="1">
    <location>
        <begin position="31"/>
        <end position="77"/>
    </location>
</feature>
<dbReference type="GeneID" id="25988401"/>
<reference evidence="4 5" key="1">
    <citation type="journal article" date="2012" name="Eukaryot. Cell">
        <title>Draft genome sequence of CBS 2479, the standard type strain of Trichosporon asahii.</title>
        <authorList>
            <person name="Yang R.Y."/>
            <person name="Li H.T."/>
            <person name="Zhu H."/>
            <person name="Zhou G.P."/>
            <person name="Wang M."/>
            <person name="Wang L."/>
        </authorList>
    </citation>
    <scope>NUCLEOTIDE SEQUENCE [LARGE SCALE GENOMIC DNA]</scope>
    <source>
        <strain evidence="5">ATCC 90039 / CBS 2479 / JCM 2466 / KCTC 7840 / NCYC 2677 / UAMH 7654</strain>
    </source>
</reference>
<accession>J6EUS7</accession>
<dbReference type="RefSeq" id="XP_014177180.1">
    <property type="nucleotide sequence ID" value="XM_014321705.1"/>
</dbReference>
<proteinExistence type="predicted"/>
<comment type="caution">
    <text evidence="4">The sequence shown here is derived from an EMBL/GenBank/DDBJ whole genome shotgun (WGS) entry which is preliminary data.</text>
</comment>
<organism evidence="4 5">
    <name type="scientific">Trichosporon asahii var. asahii (strain ATCC 90039 / CBS 2479 / JCM 2466 / KCTC 7840 / NBRC 103889/ NCYC 2677 / UAMH 7654)</name>
    <name type="common">Yeast</name>
    <dbReference type="NCBI Taxonomy" id="1186058"/>
    <lineage>
        <taxon>Eukaryota</taxon>
        <taxon>Fungi</taxon>
        <taxon>Dikarya</taxon>
        <taxon>Basidiomycota</taxon>
        <taxon>Agaricomycotina</taxon>
        <taxon>Tremellomycetes</taxon>
        <taxon>Trichosporonales</taxon>
        <taxon>Trichosporonaceae</taxon>
        <taxon>Trichosporon</taxon>
    </lineage>
</organism>
<feature type="compositionally biased region" description="Low complexity" evidence="1">
    <location>
        <begin position="31"/>
        <end position="45"/>
    </location>
</feature>
<keyword evidence="2" id="KW-0812">Transmembrane</keyword>
<sequence length="544" mass="60135">MPVLCLKRECVNSLEPNFPTPASFLTFQTTAPRARSTRQSASTASLSPSRHARRIIDQNPGASNATETMVGHRHPLTSPRSRPLRFVLFGALLLAVLYWFKKDRTENRFQDIIGGVTPKTGSSAAHAGLAGLAPPVAPHQHQDMRSSSTSVGTKHEKTRKSQFVDLRKAIPWTTFDGGLPGYSVFSNLYLNGGILYAVSADETAAALIPETRTILSGVGNHHPAAGPDRWSTVIGGDLARSELGNRAVRLPGVTEGYLAFYEHLFPEALVPSVRAVASVGEKNNGDASDVMPSRIIFARCSDDGFKDDKGRNVPIEDARNWADRAESDLTYIFERVVIVDRWAAHSIGRDTARWGKMNGEAHTMPAPKTFWEPLRRNMLEAVGDVTPTVGRYKLPVVVYIERDTKPMLSKESHDALVAELKHLTPRAEVHVTQLKSMTKEQQVSLFAKTDVVVGLHGQELFEAAWMSPEGSVIEIFEEGGFNRDYGIFLNMLNIDHTVIQKDRVLTEVVWMNHEKARGPNKDNAEVDAKLVAKTVGEKLDRLRH</sequence>
<evidence type="ECO:0000313" key="5">
    <source>
        <dbReference type="Proteomes" id="UP000002748"/>
    </source>
</evidence>
<protein>
    <recommendedName>
        <fullName evidence="3">Glycosyltransferase 61 catalytic domain-containing protein</fullName>
    </recommendedName>
</protein>
<dbReference type="KEGG" id="tasa:A1Q1_04889"/>
<dbReference type="HOGENOM" id="CLU_573886_0_0_1"/>
<dbReference type="EMBL" id="ALBS01000288">
    <property type="protein sequence ID" value="EJT46522.1"/>
    <property type="molecule type" value="Genomic_DNA"/>
</dbReference>
<dbReference type="InterPro" id="IPR049625">
    <property type="entry name" value="Glyco_transf_61_cat"/>
</dbReference>
<dbReference type="GO" id="GO:0016757">
    <property type="term" value="F:glycosyltransferase activity"/>
    <property type="evidence" value="ECO:0007669"/>
    <property type="project" value="InterPro"/>
</dbReference>
<feature type="domain" description="Glycosyltransferase 61 catalytic" evidence="3">
    <location>
        <begin position="363"/>
        <end position="473"/>
    </location>
</feature>